<dbReference type="RefSeq" id="WP_025083002.1">
    <property type="nucleotide sequence ID" value="NZ_AZEX01000055.1"/>
</dbReference>
<dbReference type="OrthoDB" id="2296990at2"/>
<protein>
    <recommendedName>
        <fullName evidence="4">Tetratricopeptide repeat protein</fullName>
    </recommendedName>
</protein>
<feature type="repeat" description="TPR" evidence="1">
    <location>
        <begin position="48"/>
        <end position="81"/>
    </location>
</feature>
<reference evidence="2 3" key="1">
    <citation type="journal article" date="2015" name="Genome Announc.">
        <title>Expanding the biotechnology potential of lactobacilli through comparative genomics of 213 strains and associated genera.</title>
        <authorList>
            <person name="Sun Z."/>
            <person name="Harris H.M."/>
            <person name="McCann A."/>
            <person name="Guo C."/>
            <person name="Argimon S."/>
            <person name="Zhang W."/>
            <person name="Yang X."/>
            <person name="Jeffery I.B."/>
            <person name="Cooney J.C."/>
            <person name="Kagawa T.F."/>
            <person name="Liu W."/>
            <person name="Song Y."/>
            <person name="Salvetti E."/>
            <person name="Wrobel A."/>
            <person name="Rasinkangas P."/>
            <person name="Parkhill J."/>
            <person name="Rea M.C."/>
            <person name="O'Sullivan O."/>
            <person name="Ritari J."/>
            <person name="Douillard F.P."/>
            <person name="Paul Ross R."/>
            <person name="Yang R."/>
            <person name="Briner A.E."/>
            <person name="Felis G.E."/>
            <person name="de Vos W.M."/>
            <person name="Barrangou R."/>
            <person name="Klaenhammer T.R."/>
            <person name="Caufield P.W."/>
            <person name="Cui Y."/>
            <person name="Zhang H."/>
            <person name="O'Toole P.W."/>
        </authorList>
    </citation>
    <scope>NUCLEOTIDE SEQUENCE [LARGE SCALE GENOMIC DNA]</scope>
    <source>
        <strain evidence="2 3">DSM 14340</strain>
    </source>
</reference>
<dbReference type="InterPro" id="IPR011990">
    <property type="entry name" value="TPR-like_helical_dom_sf"/>
</dbReference>
<gene>
    <name evidence="2" type="ORF">FC69_GL001871</name>
</gene>
<sequence length="130" mass="14789">MFKNLFKSKSTVEKVPEIALSADERLDIQRMNEVVNKKIKAGGDIDLAQLYDQLGENDVKLGAIDDAISAFEMSLETKEQFGTAYNNLLNLYEIKRKESAQEKNNEGIQKWITKTDNLLAISKRVMKSNF</sequence>
<keyword evidence="1" id="KW-0802">TPR repeat</keyword>
<dbReference type="SUPFAM" id="SSF48452">
    <property type="entry name" value="TPR-like"/>
    <property type="match status" value="1"/>
</dbReference>
<comment type="caution">
    <text evidence="2">The sequence shown here is derived from an EMBL/GenBank/DDBJ whole genome shotgun (WGS) entry which is preliminary data.</text>
</comment>
<name>A0A0R1RPW8_9LACO</name>
<evidence type="ECO:0000256" key="1">
    <source>
        <dbReference type="PROSITE-ProRule" id="PRU00339"/>
    </source>
</evidence>
<dbReference type="Gene3D" id="1.25.40.10">
    <property type="entry name" value="Tetratricopeptide repeat domain"/>
    <property type="match status" value="1"/>
</dbReference>
<dbReference type="STRING" id="1423747.FC69_GL001871"/>
<accession>A0A0R1RPW8</accession>
<dbReference type="eggNOG" id="ENOG5032UPI">
    <property type="taxonomic scope" value="Bacteria"/>
</dbReference>
<dbReference type="InterPro" id="IPR019734">
    <property type="entry name" value="TPR_rpt"/>
</dbReference>
<dbReference type="PROSITE" id="PS50005">
    <property type="entry name" value="TPR"/>
    <property type="match status" value="1"/>
</dbReference>
<proteinExistence type="predicted"/>
<dbReference type="AlphaFoldDB" id="A0A0R1RPW8"/>
<dbReference type="PATRIC" id="fig|1423747.3.peg.1901"/>
<evidence type="ECO:0000313" key="2">
    <source>
        <dbReference type="EMBL" id="KRL59111.1"/>
    </source>
</evidence>
<dbReference type="Proteomes" id="UP000051264">
    <property type="component" value="Unassembled WGS sequence"/>
</dbReference>
<evidence type="ECO:0008006" key="4">
    <source>
        <dbReference type="Google" id="ProtNLM"/>
    </source>
</evidence>
<dbReference type="EMBL" id="AZEX01000055">
    <property type="protein sequence ID" value="KRL59111.1"/>
    <property type="molecule type" value="Genomic_DNA"/>
</dbReference>
<evidence type="ECO:0000313" key="3">
    <source>
        <dbReference type="Proteomes" id="UP000051264"/>
    </source>
</evidence>
<organism evidence="2 3">
    <name type="scientific">Latilactobacillus fuchuensis DSM 14340 = JCM 11249</name>
    <dbReference type="NCBI Taxonomy" id="1423747"/>
    <lineage>
        <taxon>Bacteria</taxon>
        <taxon>Bacillati</taxon>
        <taxon>Bacillota</taxon>
        <taxon>Bacilli</taxon>
        <taxon>Lactobacillales</taxon>
        <taxon>Lactobacillaceae</taxon>
        <taxon>Latilactobacillus</taxon>
    </lineage>
</organism>